<gene>
    <name evidence="1" type="ORF">H9634_01070</name>
</gene>
<dbReference type="Proteomes" id="UP000651517">
    <property type="component" value="Unassembled WGS sequence"/>
</dbReference>
<accession>A0ABR8WQL9</accession>
<proteinExistence type="predicted"/>
<reference evidence="1 2" key="1">
    <citation type="submission" date="2020-08" db="EMBL/GenBank/DDBJ databases">
        <title>A Genomic Blueprint of the Chicken Gut Microbiome.</title>
        <authorList>
            <person name="Gilroy R."/>
            <person name="Ravi A."/>
            <person name="Getino M."/>
            <person name="Pursley I."/>
            <person name="Horton D.L."/>
            <person name="Alikhan N.-F."/>
            <person name="Baker D."/>
            <person name="Gharbi K."/>
            <person name="Hall N."/>
            <person name="Watson M."/>
            <person name="Adriaenssens E.M."/>
            <person name="Foster-Nyarko E."/>
            <person name="Jarju S."/>
            <person name="Secka A."/>
            <person name="Antonio M."/>
            <person name="Oren A."/>
            <person name="Chaudhuri R."/>
            <person name="La Ragione R.M."/>
            <person name="Hildebrand F."/>
            <person name="Pallen M.J."/>
        </authorList>
    </citation>
    <scope>NUCLEOTIDE SEQUENCE [LARGE SCALE GENOMIC DNA]</scope>
    <source>
        <strain evidence="1 2">Re57</strain>
    </source>
</reference>
<comment type="caution">
    <text evidence="1">The sequence shown here is derived from an EMBL/GenBank/DDBJ whole genome shotgun (WGS) entry which is preliminary data.</text>
</comment>
<organism evidence="1 2">
    <name type="scientific">Brevibacterium gallinarum</name>
    <dbReference type="NCBI Taxonomy" id="2762220"/>
    <lineage>
        <taxon>Bacteria</taxon>
        <taxon>Bacillati</taxon>
        <taxon>Actinomycetota</taxon>
        <taxon>Actinomycetes</taxon>
        <taxon>Micrococcales</taxon>
        <taxon>Brevibacteriaceae</taxon>
        <taxon>Brevibacterium</taxon>
    </lineage>
</organism>
<evidence type="ECO:0000313" key="1">
    <source>
        <dbReference type="EMBL" id="MBD8019375.1"/>
    </source>
</evidence>
<sequence length="207" mass="22668">MNRDLAGCAELVLQVRSAMIPGPSGDDSKVSGGKLYPPAPLDLAAIDAADELFALLLSAGSAMAGVLDRPMPPTPEVVWRAGAVVHGLPSQLSPDEAGAAVARLVSWWRDYLDELASQPDIAEVAPELHELVGRIRRRWPEAERARHLPGTPCRDCDLMDMWWTPPPDVGWPVTVECHSCGYVAPESDLHRLTKLVEFEQKHRKRVS</sequence>
<protein>
    <submittedName>
        <fullName evidence="1">Uncharacterized protein</fullName>
    </submittedName>
</protein>
<dbReference type="RefSeq" id="WP_191724977.1">
    <property type="nucleotide sequence ID" value="NZ_JACSPY010000001.1"/>
</dbReference>
<name>A0ABR8WQL9_9MICO</name>
<keyword evidence="2" id="KW-1185">Reference proteome</keyword>
<evidence type="ECO:0000313" key="2">
    <source>
        <dbReference type="Proteomes" id="UP000651517"/>
    </source>
</evidence>
<dbReference type="EMBL" id="JACSPY010000001">
    <property type="protein sequence ID" value="MBD8019375.1"/>
    <property type="molecule type" value="Genomic_DNA"/>
</dbReference>